<evidence type="ECO:0000313" key="2">
    <source>
        <dbReference type="EMBL" id="AEV69923.1"/>
    </source>
</evidence>
<keyword evidence="1" id="KW-0472">Membrane</keyword>
<dbReference type="HOGENOM" id="CLU_1188284_0_0_9"/>
<organism evidence="2 3">
    <name type="scientific">Acetivibrio clariflavus (strain DSM 19732 / NBRC 101661 / EBR45)</name>
    <name type="common">Clostridium clariflavum</name>
    <dbReference type="NCBI Taxonomy" id="720554"/>
    <lineage>
        <taxon>Bacteria</taxon>
        <taxon>Bacillati</taxon>
        <taxon>Bacillota</taxon>
        <taxon>Clostridia</taxon>
        <taxon>Eubacteriales</taxon>
        <taxon>Oscillospiraceae</taxon>
        <taxon>Acetivibrio</taxon>
    </lineage>
</organism>
<keyword evidence="1" id="KW-1133">Transmembrane helix</keyword>
<sequence precursor="true">MSDFLAPIKKKVINRFFIAFNVSILLTFLVCSCKAEFPVDSESNHNSMDSTELLKVTPLPILSTDSVSSEKSGLSDIKTPDVINTSTVVSSPEISPTPPLPEPGELFIVGIDKEGAVEWDNSIGYDSLQICMNLNVGEAGTYIVNATLSTLDGQVISFGNLIRGGGVTNALASTSMKCDKGLNNRFVYFGGSAIRNSKKNGPYKVNITIYNTSKKKLDSIEYETKKYDYKQFN</sequence>
<reference evidence="2 3" key="2">
    <citation type="journal article" date="2012" name="Stand. Genomic Sci.">
        <title>Complete Genome Sequence of Clostridium clariflavum DSM 19732.</title>
        <authorList>
            <person name="Izquierdo J.A."/>
            <person name="Goodwin L."/>
            <person name="Davenport K.W."/>
            <person name="Teshima H."/>
            <person name="Bruce D."/>
            <person name="Detter C."/>
            <person name="Tapia R."/>
            <person name="Han S."/>
            <person name="Land M."/>
            <person name="Hauser L."/>
            <person name="Jeffries C.D."/>
            <person name="Han J."/>
            <person name="Pitluck S."/>
            <person name="Nolan M."/>
            <person name="Chen A."/>
            <person name="Huntemann M."/>
            <person name="Mavromatis K."/>
            <person name="Mikhailova N."/>
            <person name="Liolios K."/>
            <person name="Woyke T."/>
            <person name="Lynd L.R."/>
        </authorList>
    </citation>
    <scope>NUCLEOTIDE SEQUENCE [LARGE SCALE GENOMIC DNA]</scope>
    <source>
        <strain evidence="3">DSM 19732 / NBRC 101661 / EBR45</strain>
    </source>
</reference>
<evidence type="ECO:0000313" key="3">
    <source>
        <dbReference type="Proteomes" id="UP000005435"/>
    </source>
</evidence>
<keyword evidence="1" id="KW-0812">Transmembrane</keyword>
<dbReference type="RefSeq" id="WP_014256453.1">
    <property type="nucleotide sequence ID" value="NC_016627.1"/>
</dbReference>
<protein>
    <submittedName>
        <fullName evidence="2">Uncharacterized protein</fullName>
    </submittedName>
</protein>
<feature type="transmembrane region" description="Helical" evidence="1">
    <location>
        <begin position="12"/>
        <end position="30"/>
    </location>
</feature>
<dbReference type="KEGG" id="ccl:Clocl_3425"/>
<accession>G8LXZ1</accession>
<dbReference type="EMBL" id="CP003065">
    <property type="protein sequence ID" value="AEV69923.1"/>
    <property type="molecule type" value="Genomic_DNA"/>
</dbReference>
<keyword evidence="3" id="KW-1185">Reference proteome</keyword>
<dbReference type="Proteomes" id="UP000005435">
    <property type="component" value="Chromosome"/>
</dbReference>
<reference evidence="3" key="1">
    <citation type="submission" date="2011-12" db="EMBL/GenBank/DDBJ databases">
        <title>Complete sequence of Clostridium clariflavum DSM 19732.</title>
        <authorList>
            <consortium name="US DOE Joint Genome Institute"/>
            <person name="Lucas S."/>
            <person name="Han J."/>
            <person name="Lapidus A."/>
            <person name="Cheng J.-F."/>
            <person name="Goodwin L."/>
            <person name="Pitluck S."/>
            <person name="Peters L."/>
            <person name="Teshima H."/>
            <person name="Detter J.C."/>
            <person name="Han C."/>
            <person name="Tapia R."/>
            <person name="Land M."/>
            <person name="Hauser L."/>
            <person name="Kyrpides N."/>
            <person name="Ivanova N."/>
            <person name="Pagani I."/>
            <person name="Kitzmiller T."/>
            <person name="Lynd L."/>
            <person name="Izquierdo J."/>
            <person name="Woyke T."/>
        </authorList>
    </citation>
    <scope>NUCLEOTIDE SEQUENCE [LARGE SCALE GENOMIC DNA]</scope>
    <source>
        <strain evidence="3">DSM 19732 / NBRC 101661 / EBR45</strain>
    </source>
</reference>
<gene>
    <name evidence="2" type="ordered locus">Clocl_3425</name>
</gene>
<evidence type="ECO:0000256" key="1">
    <source>
        <dbReference type="SAM" id="Phobius"/>
    </source>
</evidence>
<dbReference type="AlphaFoldDB" id="G8LXZ1"/>
<name>G8LXZ1_ACECE</name>
<proteinExistence type="predicted"/>